<feature type="non-terminal residue" evidence="3">
    <location>
        <position position="1"/>
    </location>
</feature>
<keyword evidence="2" id="KW-1133">Transmembrane helix</keyword>
<name>A0A292Q7T1_9PEZI</name>
<evidence type="ECO:0000256" key="2">
    <source>
        <dbReference type="SAM" id="Phobius"/>
    </source>
</evidence>
<dbReference type="AlphaFoldDB" id="A0A292Q7T1"/>
<keyword evidence="2" id="KW-0472">Membrane</keyword>
<evidence type="ECO:0000313" key="4">
    <source>
        <dbReference type="Proteomes" id="UP001412239"/>
    </source>
</evidence>
<sequence>DPHGSSTGLNQPHFTLHHPARHTSIYIFPHNSRIMGLYGTLITPVPVLPLVLAHCFIHRSPSPPSKSIPTSPPLPSGVLSITPQRDTTPPESIHPDHYVAYRIPQYEYHPNPSLHSPHHHHHHTSHTRWAIPRCLDDPLQFTPYRR</sequence>
<keyword evidence="2" id="KW-0812">Transmembrane</keyword>
<protein>
    <submittedName>
        <fullName evidence="3">Uncharacterized protein</fullName>
    </submittedName>
</protein>
<dbReference type="EMBL" id="LN890956">
    <property type="protein sequence ID" value="CUS14747.1"/>
    <property type="molecule type" value="Genomic_DNA"/>
</dbReference>
<feature type="region of interest" description="Disordered" evidence="1">
    <location>
        <begin position="62"/>
        <end position="92"/>
    </location>
</feature>
<feature type="transmembrane region" description="Helical" evidence="2">
    <location>
        <begin position="36"/>
        <end position="57"/>
    </location>
</feature>
<feature type="compositionally biased region" description="Polar residues" evidence="1">
    <location>
        <begin position="79"/>
        <end position="90"/>
    </location>
</feature>
<feature type="compositionally biased region" description="Pro residues" evidence="1">
    <location>
        <begin position="62"/>
        <end position="75"/>
    </location>
</feature>
<evidence type="ECO:0000256" key="1">
    <source>
        <dbReference type="SAM" id="MobiDB-lite"/>
    </source>
</evidence>
<proteinExistence type="predicted"/>
<gene>
    <name evidence="3" type="ORF">GSTUAT00001272001</name>
</gene>
<dbReference type="Proteomes" id="UP001412239">
    <property type="component" value="Unassembled WGS sequence"/>
</dbReference>
<keyword evidence="4" id="KW-1185">Reference proteome</keyword>
<evidence type="ECO:0000313" key="3">
    <source>
        <dbReference type="EMBL" id="CUS14747.1"/>
    </source>
</evidence>
<accession>A0A292Q7T1</accession>
<reference evidence="3" key="1">
    <citation type="submission" date="2015-10" db="EMBL/GenBank/DDBJ databases">
        <authorList>
            <person name="Regsiter A."/>
            <person name="william w."/>
        </authorList>
    </citation>
    <scope>NUCLEOTIDE SEQUENCE</scope>
    <source>
        <strain evidence="3">Montdore</strain>
    </source>
</reference>
<organism evidence="3 4">
    <name type="scientific">Tuber aestivum</name>
    <name type="common">summer truffle</name>
    <dbReference type="NCBI Taxonomy" id="59557"/>
    <lineage>
        <taxon>Eukaryota</taxon>
        <taxon>Fungi</taxon>
        <taxon>Dikarya</taxon>
        <taxon>Ascomycota</taxon>
        <taxon>Pezizomycotina</taxon>
        <taxon>Pezizomycetes</taxon>
        <taxon>Pezizales</taxon>
        <taxon>Tuberaceae</taxon>
        <taxon>Tuber</taxon>
    </lineage>
</organism>